<proteinExistence type="predicted"/>
<evidence type="ECO:0000313" key="2">
    <source>
        <dbReference type="Proteomes" id="UP001597097"/>
    </source>
</evidence>
<organism evidence="1 2">
    <name type="scientific">Nonomuraea guangzhouensis</name>
    <dbReference type="NCBI Taxonomy" id="1291555"/>
    <lineage>
        <taxon>Bacteria</taxon>
        <taxon>Bacillati</taxon>
        <taxon>Actinomycetota</taxon>
        <taxon>Actinomycetes</taxon>
        <taxon>Streptosporangiales</taxon>
        <taxon>Streptosporangiaceae</taxon>
        <taxon>Nonomuraea</taxon>
    </lineage>
</organism>
<keyword evidence="2" id="KW-1185">Reference proteome</keyword>
<dbReference type="Proteomes" id="UP001597097">
    <property type="component" value="Unassembled WGS sequence"/>
</dbReference>
<evidence type="ECO:0000313" key="1">
    <source>
        <dbReference type="EMBL" id="MFD1540598.1"/>
    </source>
</evidence>
<dbReference type="RefSeq" id="WP_219527032.1">
    <property type="nucleotide sequence ID" value="NZ_JAHKRM010000001.1"/>
</dbReference>
<accession>A0ABW4GE79</accession>
<comment type="caution">
    <text evidence="1">The sequence shown here is derived from an EMBL/GenBank/DDBJ whole genome shotgun (WGS) entry which is preliminary data.</text>
</comment>
<protein>
    <submittedName>
        <fullName evidence="1">Uncharacterized protein</fullName>
    </submittedName>
</protein>
<gene>
    <name evidence="1" type="ORF">ACFSJ0_26325</name>
</gene>
<name>A0ABW4GE79_9ACTN</name>
<reference evidence="2" key="1">
    <citation type="journal article" date="2019" name="Int. J. Syst. Evol. Microbiol.">
        <title>The Global Catalogue of Microorganisms (GCM) 10K type strain sequencing project: providing services to taxonomists for standard genome sequencing and annotation.</title>
        <authorList>
            <consortium name="The Broad Institute Genomics Platform"/>
            <consortium name="The Broad Institute Genome Sequencing Center for Infectious Disease"/>
            <person name="Wu L."/>
            <person name="Ma J."/>
        </authorList>
    </citation>
    <scope>NUCLEOTIDE SEQUENCE [LARGE SCALE GENOMIC DNA]</scope>
    <source>
        <strain evidence="2">CGMCC 1.15399</strain>
    </source>
</reference>
<dbReference type="EMBL" id="JBHUCM010000019">
    <property type="protein sequence ID" value="MFD1540598.1"/>
    <property type="molecule type" value="Genomic_DNA"/>
</dbReference>
<sequence length="141" mass="15514">MINVASQWTKGWAISRGAGKPVAEPWGWRIEIEGIGRYVVTDLQWLKKLLPTVTEQGAWLKLFVSPEEAAPYLTQGWERTDPGFMMTVDLDRTEPRCPAGYEIEVTASGAATFVRILTAGGEQAARGQMGRTGETVVVDKC</sequence>